<keyword evidence="3" id="KW-1185">Reference proteome</keyword>
<comment type="caution">
    <text evidence="2">The sequence shown here is derived from an EMBL/GenBank/DDBJ whole genome shotgun (WGS) entry which is preliminary data.</text>
</comment>
<dbReference type="RefSeq" id="WP_051737862.1">
    <property type="nucleotide sequence ID" value="NZ_BAAAUZ010000045.1"/>
</dbReference>
<dbReference type="GO" id="GO:0000166">
    <property type="term" value="F:nucleotide binding"/>
    <property type="evidence" value="ECO:0007669"/>
    <property type="project" value="InterPro"/>
</dbReference>
<reference evidence="2" key="1">
    <citation type="journal article" date="2014" name="Int. J. Syst. Evol. Microbiol.">
        <title>Complete genome sequence of Corynebacterium casei LMG S-19264T (=DSM 44701T), isolated from a smear-ripened cheese.</title>
        <authorList>
            <consortium name="US DOE Joint Genome Institute (JGI-PGF)"/>
            <person name="Walter F."/>
            <person name="Albersmeier A."/>
            <person name="Kalinowski J."/>
            <person name="Ruckert C."/>
        </authorList>
    </citation>
    <scope>NUCLEOTIDE SEQUENCE</scope>
    <source>
        <strain evidence="2">VKM Ac-1069</strain>
    </source>
</reference>
<dbReference type="Gene3D" id="1.10.150.20">
    <property type="entry name" value="5' to 3' exonuclease, C-terminal subdomain"/>
    <property type="match status" value="1"/>
</dbReference>
<feature type="domain" description="DUF4332" evidence="1">
    <location>
        <begin position="8"/>
        <end position="71"/>
    </location>
</feature>
<dbReference type="AlphaFoldDB" id="A0A9W6L1U2"/>
<dbReference type="Pfam" id="PF14229">
    <property type="entry name" value="DUF4332"/>
    <property type="match status" value="1"/>
</dbReference>
<evidence type="ECO:0000313" key="3">
    <source>
        <dbReference type="Proteomes" id="UP001143463"/>
    </source>
</evidence>
<dbReference type="InterPro" id="IPR010995">
    <property type="entry name" value="DNA_repair_Rad51/TF_NusA_a-hlx"/>
</dbReference>
<evidence type="ECO:0000313" key="2">
    <source>
        <dbReference type="EMBL" id="GLL11463.1"/>
    </source>
</evidence>
<dbReference type="Proteomes" id="UP001143463">
    <property type="component" value="Unassembled WGS sequence"/>
</dbReference>
<name>A0A9W6L1U2_9PSEU</name>
<evidence type="ECO:0000259" key="1">
    <source>
        <dbReference type="Pfam" id="PF14229"/>
    </source>
</evidence>
<dbReference type="EMBL" id="BSFQ01000009">
    <property type="protein sequence ID" value="GLL11463.1"/>
    <property type="molecule type" value="Genomic_DNA"/>
</dbReference>
<sequence>MADRHVRNDLAELKGIGPKYAQMLKDIGVDSIKELSHRNPSHLKQMIEERHGPVVAMSEDECRDWIEQAKAHQA</sequence>
<protein>
    <recommendedName>
        <fullName evidence="1">DUF4332 domain-containing protein</fullName>
    </recommendedName>
</protein>
<gene>
    <name evidence="2" type="ORF">GCM10017577_26040</name>
</gene>
<dbReference type="InterPro" id="IPR025567">
    <property type="entry name" value="DUF4332"/>
</dbReference>
<organism evidence="2 3">
    <name type="scientific">Pseudonocardia halophobica</name>
    <dbReference type="NCBI Taxonomy" id="29401"/>
    <lineage>
        <taxon>Bacteria</taxon>
        <taxon>Bacillati</taxon>
        <taxon>Actinomycetota</taxon>
        <taxon>Actinomycetes</taxon>
        <taxon>Pseudonocardiales</taxon>
        <taxon>Pseudonocardiaceae</taxon>
        <taxon>Pseudonocardia</taxon>
    </lineage>
</organism>
<accession>A0A9W6L1U2</accession>
<proteinExistence type="predicted"/>
<dbReference type="SUPFAM" id="SSF47794">
    <property type="entry name" value="Rad51 N-terminal domain-like"/>
    <property type="match status" value="1"/>
</dbReference>
<reference evidence="2" key="2">
    <citation type="submission" date="2023-01" db="EMBL/GenBank/DDBJ databases">
        <authorList>
            <person name="Sun Q."/>
            <person name="Evtushenko L."/>
        </authorList>
    </citation>
    <scope>NUCLEOTIDE SEQUENCE</scope>
    <source>
        <strain evidence="2">VKM Ac-1069</strain>
    </source>
</reference>